<protein>
    <submittedName>
        <fullName evidence="7">(2Fe-2S)-binding protein</fullName>
    </submittedName>
</protein>
<dbReference type="SUPFAM" id="SSF50022">
    <property type="entry name" value="ISP domain"/>
    <property type="match status" value="1"/>
</dbReference>
<sequence>MNSIFHQWWPVALSAQLRNKPVASQLHDTPLVLFRTREGRAAALPDRCPHRFAPLSAGKVCDGQIECPYHGWRFSADGRCTRIPGSDQASGSKPLLDSLACCEAYGLVWVSLSTEPPLTPPVAPAHQHQILDTFWITDRVQCSLQDAAENFLDGFHTHFVHSGWIRHDKQRQKISAQVHPLADGVEAVYSEEGKQSGIISRLFERERGVSMGRFRMPCLAEIEYRDGNDALNLLVSVWLVPCGNGQLQLFARIATKRGWLPAIIKRYILSKLFRVILRQDRLMLEKVTHNKLRFPAPLLTPLDGEQDLLGPSIRKLLEDGQPLIFEERQFSFWL</sequence>
<keyword evidence="3" id="KW-0560">Oxidoreductase</keyword>
<keyword evidence="4" id="KW-0408">Iron</keyword>
<dbReference type="PANTHER" id="PTHR21266">
    <property type="entry name" value="IRON-SULFUR DOMAIN CONTAINING PROTEIN"/>
    <property type="match status" value="1"/>
</dbReference>
<dbReference type="GO" id="GO:0051537">
    <property type="term" value="F:2 iron, 2 sulfur cluster binding"/>
    <property type="evidence" value="ECO:0007669"/>
    <property type="project" value="UniProtKB-KW"/>
</dbReference>
<dbReference type="EMBL" id="LVIE01000001">
    <property type="protein sequence ID" value="OHT26049.1"/>
    <property type="molecule type" value="Genomic_DNA"/>
</dbReference>
<dbReference type="Gene3D" id="2.102.10.10">
    <property type="entry name" value="Rieske [2Fe-2S] iron-sulphur domain"/>
    <property type="match status" value="1"/>
</dbReference>
<feature type="domain" description="Rieske" evidence="6">
    <location>
        <begin position="8"/>
        <end position="110"/>
    </location>
</feature>
<comment type="caution">
    <text evidence="7">The sequence shown here is derived from an EMBL/GenBank/DDBJ whole genome shotgun (WGS) entry which is preliminary data.</text>
</comment>
<dbReference type="InterPro" id="IPR050584">
    <property type="entry name" value="Cholesterol_7-desaturase"/>
</dbReference>
<dbReference type="AlphaFoldDB" id="A0A1S1HUF7"/>
<keyword evidence="8" id="KW-1185">Reference proteome</keyword>
<dbReference type="RefSeq" id="WP_070925008.1">
    <property type="nucleotide sequence ID" value="NZ_VAUE01000009.1"/>
</dbReference>
<dbReference type="Proteomes" id="UP000179588">
    <property type="component" value="Unassembled WGS sequence"/>
</dbReference>
<gene>
    <name evidence="7" type="ORF">A3Q29_01590</name>
</gene>
<evidence type="ECO:0000256" key="5">
    <source>
        <dbReference type="ARBA" id="ARBA00023014"/>
    </source>
</evidence>
<proteinExistence type="predicted"/>
<organism evidence="7 8">
    <name type="scientific">Providencia stuartii</name>
    <dbReference type="NCBI Taxonomy" id="588"/>
    <lineage>
        <taxon>Bacteria</taxon>
        <taxon>Pseudomonadati</taxon>
        <taxon>Pseudomonadota</taxon>
        <taxon>Gammaproteobacteria</taxon>
        <taxon>Enterobacterales</taxon>
        <taxon>Morganellaceae</taxon>
        <taxon>Providencia</taxon>
    </lineage>
</organism>
<evidence type="ECO:0000259" key="6">
    <source>
        <dbReference type="PROSITE" id="PS51296"/>
    </source>
</evidence>
<dbReference type="Gene3D" id="3.90.380.10">
    <property type="entry name" value="Naphthalene 1,2-dioxygenase Alpha Subunit, Chain A, domain 1"/>
    <property type="match status" value="1"/>
</dbReference>
<dbReference type="GO" id="GO:0016491">
    <property type="term" value="F:oxidoreductase activity"/>
    <property type="evidence" value="ECO:0007669"/>
    <property type="project" value="UniProtKB-KW"/>
</dbReference>
<dbReference type="SUPFAM" id="SSF55961">
    <property type="entry name" value="Bet v1-like"/>
    <property type="match status" value="1"/>
</dbReference>
<dbReference type="InterPro" id="IPR044043">
    <property type="entry name" value="VanA_C_cat"/>
</dbReference>
<dbReference type="PANTHER" id="PTHR21266:SF60">
    <property type="entry name" value="3-KETOSTEROID-9-ALPHA-MONOOXYGENASE, OXYGENASE COMPONENT"/>
    <property type="match status" value="1"/>
</dbReference>
<evidence type="ECO:0000256" key="1">
    <source>
        <dbReference type="ARBA" id="ARBA00022714"/>
    </source>
</evidence>
<keyword evidence="5" id="KW-0411">Iron-sulfur</keyword>
<keyword evidence="1" id="KW-0001">2Fe-2S</keyword>
<dbReference type="Pfam" id="PF19112">
    <property type="entry name" value="VanA_C"/>
    <property type="match status" value="1"/>
</dbReference>
<dbReference type="Pfam" id="PF00355">
    <property type="entry name" value="Rieske"/>
    <property type="match status" value="1"/>
</dbReference>
<dbReference type="InterPro" id="IPR036922">
    <property type="entry name" value="Rieske_2Fe-2S_sf"/>
</dbReference>
<dbReference type="InterPro" id="IPR017941">
    <property type="entry name" value="Rieske_2Fe-2S"/>
</dbReference>
<keyword evidence="2" id="KW-0479">Metal-binding</keyword>
<evidence type="ECO:0000313" key="7">
    <source>
        <dbReference type="EMBL" id="OHT26049.1"/>
    </source>
</evidence>
<dbReference type="GO" id="GO:0046872">
    <property type="term" value="F:metal ion binding"/>
    <property type="evidence" value="ECO:0007669"/>
    <property type="project" value="UniProtKB-KW"/>
</dbReference>
<evidence type="ECO:0000256" key="4">
    <source>
        <dbReference type="ARBA" id="ARBA00023004"/>
    </source>
</evidence>
<evidence type="ECO:0000313" key="8">
    <source>
        <dbReference type="Proteomes" id="UP000179588"/>
    </source>
</evidence>
<name>A0A1S1HUF7_PROST</name>
<evidence type="ECO:0000256" key="2">
    <source>
        <dbReference type="ARBA" id="ARBA00022723"/>
    </source>
</evidence>
<dbReference type="PROSITE" id="PS51296">
    <property type="entry name" value="RIESKE"/>
    <property type="match status" value="1"/>
</dbReference>
<reference evidence="7 8" key="1">
    <citation type="submission" date="2016-03" db="EMBL/GenBank/DDBJ databases">
        <title>Genome sequence of Providencia stuartii strain, isolated from the salivary glands of larval Lucilia sericata.</title>
        <authorList>
            <person name="Yuan Y."/>
            <person name="Zhang Y."/>
            <person name="Fu S."/>
            <person name="Crippen T.L."/>
            <person name="Visi D."/>
            <person name="Benbow M.E."/>
            <person name="Allen M."/>
            <person name="Tomberlin J.K."/>
            <person name="Sze S.-H."/>
            <person name="Tarone A.M."/>
        </authorList>
    </citation>
    <scope>NUCLEOTIDE SEQUENCE [LARGE SCALE GENOMIC DNA]</scope>
    <source>
        <strain evidence="7 8">Crippen</strain>
    </source>
</reference>
<accession>A0A1S1HUF7</accession>
<evidence type="ECO:0000256" key="3">
    <source>
        <dbReference type="ARBA" id="ARBA00023002"/>
    </source>
</evidence>